<accession>A0A8J6C7I7</accession>
<protein>
    <recommendedName>
        <fullName evidence="10">EF-hand domain-containing protein</fullName>
    </recommendedName>
</protein>
<dbReference type="PROSITE" id="PS50096">
    <property type="entry name" value="IQ"/>
    <property type="match status" value="1"/>
</dbReference>
<evidence type="ECO:0000256" key="7">
    <source>
        <dbReference type="SAM" id="MobiDB-lite"/>
    </source>
</evidence>
<dbReference type="SUPFAM" id="SSF47473">
    <property type="entry name" value="EF-hand"/>
    <property type="match status" value="1"/>
</dbReference>
<dbReference type="InterPro" id="IPR046338">
    <property type="entry name" value="GAIN_dom_sf"/>
</dbReference>
<evidence type="ECO:0000313" key="11">
    <source>
        <dbReference type="EMBL" id="KAG8462819.1"/>
    </source>
</evidence>
<evidence type="ECO:0000256" key="3">
    <source>
        <dbReference type="ARBA" id="ARBA00022737"/>
    </source>
</evidence>
<evidence type="ECO:0000256" key="1">
    <source>
        <dbReference type="ARBA" id="ARBA00004370"/>
    </source>
</evidence>
<dbReference type="GO" id="GO:0006816">
    <property type="term" value="P:calcium ion transport"/>
    <property type="evidence" value="ECO:0007669"/>
    <property type="project" value="TreeGrafter"/>
</dbReference>
<dbReference type="InterPro" id="IPR011992">
    <property type="entry name" value="EF-hand-dom_pair"/>
</dbReference>
<keyword evidence="4" id="KW-0106">Calcium</keyword>
<dbReference type="InterPro" id="IPR014756">
    <property type="entry name" value="Ig_E-set"/>
</dbReference>
<dbReference type="InterPro" id="IPR002048">
    <property type="entry name" value="EF_hand_dom"/>
</dbReference>
<keyword evidence="9" id="KW-0732">Signal</keyword>
<dbReference type="Pfam" id="PF13499">
    <property type="entry name" value="EF-hand_7"/>
    <property type="match status" value="1"/>
</dbReference>
<dbReference type="SUPFAM" id="SSF81296">
    <property type="entry name" value="E set domains"/>
    <property type="match status" value="1"/>
</dbReference>
<keyword evidence="12" id="KW-1185">Reference proteome</keyword>
<organism evidence="11 12">
    <name type="scientific">Diacronema lutheri</name>
    <name type="common">Unicellular marine alga</name>
    <name type="synonym">Monochrysis lutheri</name>
    <dbReference type="NCBI Taxonomy" id="2081491"/>
    <lineage>
        <taxon>Eukaryota</taxon>
        <taxon>Haptista</taxon>
        <taxon>Haptophyta</taxon>
        <taxon>Pavlovophyceae</taxon>
        <taxon>Pavlovales</taxon>
        <taxon>Pavlovaceae</taxon>
        <taxon>Diacronema</taxon>
    </lineage>
</organism>
<dbReference type="Gene3D" id="1.10.238.10">
    <property type="entry name" value="EF-hand"/>
    <property type="match status" value="1"/>
</dbReference>
<comment type="caution">
    <text evidence="11">The sequence shown here is derived from an EMBL/GenBank/DDBJ whole genome shotgun (WGS) entry which is preliminary data.</text>
</comment>
<feature type="chain" id="PRO_5035159943" description="EF-hand domain-containing protein" evidence="9">
    <location>
        <begin position="18"/>
        <end position="2088"/>
    </location>
</feature>
<feature type="region of interest" description="Disordered" evidence="7">
    <location>
        <begin position="1819"/>
        <end position="1845"/>
    </location>
</feature>
<dbReference type="PROSITE" id="PS00022">
    <property type="entry name" value="EGF_1"/>
    <property type="match status" value="1"/>
</dbReference>
<evidence type="ECO:0000256" key="4">
    <source>
        <dbReference type="ARBA" id="ARBA00022837"/>
    </source>
</evidence>
<dbReference type="InterPro" id="IPR002859">
    <property type="entry name" value="PKD/REJ-like"/>
</dbReference>
<dbReference type="InterPro" id="IPR000742">
    <property type="entry name" value="EGF"/>
</dbReference>
<feature type="region of interest" description="Disordered" evidence="7">
    <location>
        <begin position="1600"/>
        <end position="1627"/>
    </location>
</feature>
<gene>
    <name evidence="11" type="ORF">KFE25_001592</name>
</gene>
<keyword evidence="6 8" id="KW-0472">Membrane</keyword>
<evidence type="ECO:0000256" key="5">
    <source>
        <dbReference type="ARBA" id="ARBA00022989"/>
    </source>
</evidence>
<feature type="compositionally biased region" description="Low complexity" evidence="7">
    <location>
        <begin position="1831"/>
        <end position="1845"/>
    </location>
</feature>
<dbReference type="InterPro" id="IPR013783">
    <property type="entry name" value="Ig-like_fold"/>
</dbReference>
<dbReference type="GO" id="GO:0005261">
    <property type="term" value="F:monoatomic cation channel activity"/>
    <property type="evidence" value="ECO:0007669"/>
    <property type="project" value="TreeGrafter"/>
</dbReference>
<dbReference type="SMART" id="SM00054">
    <property type="entry name" value="EFh"/>
    <property type="match status" value="2"/>
</dbReference>
<feature type="domain" description="EF-hand" evidence="10">
    <location>
        <begin position="1892"/>
        <end position="1927"/>
    </location>
</feature>
<evidence type="ECO:0000256" key="8">
    <source>
        <dbReference type="SAM" id="Phobius"/>
    </source>
</evidence>
<keyword evidence="3" id="KW-0677">Repeat</keyword>
<dbReference type="CDD" id="cd00054">
    <property type="entry name" value="EGF_CA"/>
    <property type="match status" value="1"/>
</dbReference>
<dbReference type="Proteomes" id="UP000751190">
    <property type="component" value="Unassembled WGS sequence"/>
</dbReference>
<dbReference type="PROSITE" id="PS50222">
    <property type="entry name" value="EF_HAND_2"/>
    <property type="match status" value="1"/>
</dbReference>
<dbReference type="Gene3D" id="2.60.220.50">
    <property type="match status" value="1"/>
</dbReference>
<dbReference type="PANTHER" id="PTHR46730">
    <property type="entry name" value="POLYCYSTIN-1"/>
    <property type="match status" value="1"/>
</dbReference>
<dbReference type="CDD" id="cd00603">
    <property type="entry name" value="IPT_PCSR"/>
    <property type="match status" value="1"/>
</dbReference>
<keyword evidence="2 8" id="KW-0812">Transmembrane</keyword>
<dbReference type="EMBL" id="JAGTXO010000018">
    <property type="protein sequence ID" value="KAG8462819.1"/>
    <property type="molecule type" value="Genomic_DNA"/>
</dbReference>
<evidence type="ECO:0000256" key="6">
    <source>
        <dbReference type="ARBA" id="ARBA00023136"/>
    </source>
</evidence>
<dbReference type="PROSITE" id="PS01186">
    <property type="entry name" value="EGF_2"/>
    <property type="match status" value="1"/>
</dbReference>
<dbReference type="Gene3D" id="2.60.40.10">
    <property type="entry name" value="Immunoglobulins"/>
    <property type="match status" value="2"/>
</dbReference>
<feature type="region of interest" description="Disordered" evidence="7">
    <location>
        <begin position="1098"/>
        <end position="1118"/>
    </location>
</feature>
<dbReference type="OrthoDB" id="6022660at2759"/>
<evidence type="ECO:0000313" key="12">
    <source>
        <dbReference type="Proteomes" id="UP000751190"/>
    </source>
</evidence>
<sequence>MRSAATVAVFALGCAHGASPVVRTSSPTGLPVGSAATFALAGTDLSPLAPAALIACRFSRRDGAGVHAATAKAVSPVRVDCAVPAAAGVGEYVLDLVFDGVVASAYFAPVVVWLYDAAAVSIARLEPGGGPTSGGTSVTLSGTGFASYGAGQLCCAFDGARACSVSAALLADDADGSRRLACAVPPRPAGTAMSVEVTLNGALDSPPLTSSNRVFRYYAQPTLDAVSPTAGPAVGGLDLTVTGSGLDALLALVGPGGAASARLRVGDVVLDEPPLRLNESAAVFAAPHGSAHAGARSVALALNGVDFASARAGAAPLAVSYSGFHAPRLVSARFADDLRALVLGFGDQPTDRAGMSGLGTCAALLDDATARALAGDDDDDDNDASVGCYWRDDTTLIAQLGVGTSLRAGSTVTLRAGAVLPAGCAAPGAGGCAGLGATGSALIPRDAPCVGVCERPQARLNGPALLSACADEGLRLDAAESTGGGAFGLRFEWRVDEARTDGGAALNARLATADAAVPLLRLNGTELGGAGARAWLFLLRGTNLFGEASDVLEWRVERAPDGTFTPTLAIDGARQLEVAPSNALLLQGRASAASCWQAQRALAGESTSVRISFEWEHESTALRAGGGALSGAAAAEASLPLGRSDRSTLLLPPLSLRPEYIYTLRLRATMGGDARAAASARVEVAVRAQPVQPVLAGGDRRVPRDLPLRVDASRSYDPNVPAAVGSGAALAYEWSVTRTRDAAGAPIGAGSAEALVSLGGDSGGGDGGGGDGGGGGAAVSLTESALLVPAGTLEAGTYSVSVTVSQPRDPANRTSSAAVDVEVVDAPTASVSIKALPAVKYNARWERPTERFTLDARLDGPLGAEPGWAYRWRAFELVRGSPVAAPIDLDSALVSTTGGSARNLALVSGALTPGTAYRFEMMASGPRSVGLPAFAAVRIEMNRPPYGGALTVAPSTGEAASTSFALLARGWVDEPDDLPVEYAFAYARVDFAHIPLPLSDRQRSSALDAFLPAGELVVLVTAFDAFGASASASAQLNVTEPDGGLSDGALHSALRRADELVDEGNAAAGVQLLLALADLRLAANSSVVAARRRLQFGGDGGGGGGGDDGSEAGGGGGVRSEATVSAMLATLGRAEAAAASTNTFRTQLSAALAVVLASPDALDGGAQQFASGLVRTLSGGSKESGLDGTSASALLACLDAVLTANASLVANLTERRAMNQELRDSTFALASALLAGAVAGEAGSSQVSGALNISTARADTDAVANSTLAPPGGSGRGGEIGVPSSVFASASTGDASALDDGVDTVAFSIARNPWVDPQGASAADAGVGGIASAAGALGPVMSPILSVTFKSVTLGSELALSGLDEPFTFTLDLSAAARGDAQLSADDDCTDLDFCSGHGSCVARACACVAPYYGARCAQRALCFFFNETERAYSVDGCRTLDTPVDGDPTLLYCACDHLTDFCGIEVPTSAADVVRDATSVRVNTFAASDLAGALAATAELDEAVAENPTVYALVFAAAGGCALSLAACCYKDWREAARRARAAPLAAPRAPPAEPRAAAAADARVVPTCRARVAPAPALGGATAASCGARALPVTAAGAAATGGGGDGRPLERRGEEEEAATLSDKLERGLDALDRAAAARLARAATTVQRQARGASARARAARLALRAREHELGVASRARVTTHALTALLRRVAERLEADHSILGVWFGSAADSRRAELGMTFWNVLMLGLVLECLLYEADDDNDGGSNDGAGVQINLVQAVVTSVIVAALTLPALIVFRTIFALGYARTAPIAERVGAALLATGPLRDTVQRVREHRRRGRTGAPDCAPSAAAHGPSGPPAAAADRFGRVGALALRAKRLAAQARAAALPAARRGGYAARAGEHRLDDETVELLRATFRHFDADGSGFVSIAELRALTRGLGFRFTRAALRSLAAELDSSGEGRISFGELIAWFDAQVQRALDREERWARGWRKCAGGALARCAPPPALRIAAAWTAMAAIFATLALLAITYSRAFGPGTTRSMVLSWGLAEAQALALEEPIAIALTVLVPSCLASVCGEENVLQTTIALVANSCARSLGLSGGS</sequence>
<dbReference type="Pfam" id="PF01833">
    <property type="entry name" value="TIG"/>
    <property type="match status" value="1"/>
</dbReference>
<dbReference type="PANTHER" id="PTHR46730:SF1">
    <property type="entry name" value="PLAT DOMAIN-CONTAINING PROTEIN"/>
    <property type="match status" value="1"/>
</dbReference>
<dbReference type="InterPro" id="IPR002909">
    <property type="entry name" value="IPT_dom"/>
</dbReference>
<reference evidence="11" key="1">
    <citation type="submission" date="2021-05" db="EMBL/GenBank/DDBJ databases">
        <title>The genome of the haptophyte Pavlova lutheri (Diacronema luteri, Pavlovales) - a model for lipid biosynthesis in eukaryotic algae.</title>
        <authorList>
            <person name="Hulatt C.J."/>
            <person name="Posewitz M.C."/>
        </authorList>
    </citation>
    <scope>NUCLEOTIDE SEQUENCE</scope>
    <source>
        <strain evidence="11">NIVA-4/92</strain>
    </source>
</reference>
<comment type="subcellular location">
    <subcellularLocation>
        <location evidence="1">Membrane</location>
    </subcellularLocation>
</comment>
<evidence type="ECO:0000259" key="10">
    <source>
        <dbReference type="PROSITE" id="PS50222"/>
    </source>
</evidence>
<keyword evidence="5 8" id="KW-1133">Transmembrane helix</keyword>
<evidence type="ECO:0000256" key="9">
    <source>
        <dbReference type="SAM" id="SignalP"/>
    </source>
</evidence>
<evidence type="ECO:0000256" key="2">
    <source>
        <dbReference type="ARBA" id="ARBA00022692"/>
    </source>
</evidence>
<dbReference type="GO" id="GO:0005886">
    <property type="term" value="C:plasma membrane"/>
    <property type="evidence" value="ECO:0007669"/>
    <property type="project" value="TreeGrafter"/>
</dbReference>
<dbReference type="Pfam" id="PF02010">
    <property type="entry name" value="REJ"/>
    <property type="match status" value="1"/>
</dbReference>
<dbReference type="GO" id="GO:0005509">
    <property type="term" value="F:calcium ion binding"/>
    <property type="evidence" value="ECO:0007669"/>
    <property type="project" value="InterPro"/>
</dbReference>
<name>A0A8J6C7I7_DIALT</name>
<feature type="transmembrane region" description="Helical" evidence="8">
    <location>
        <begin position="1995"/>
        <end position="2015"/>
    </location>
</feature>
<dbReference type="InterPro" id="IPR018247">
    <property type="entry name" value="EF_Hand_1_Ca_BS"/>
</dbReference>
<dbReference type="CDD" id="cd00051">
    <property type="entry name" value="EFh"/>
    <property type="match status" value="1"/>
</dbReference>
<proteinExistence type="predicted"/>
<dbReference type="PROSITE" id="PS00018">
    <property type="entry name" value="EF_HAND_1"/>
    <property type="match status" value="2"/>
</dbReference>
<feature type="signal peptide" evidence="9">
    <location>
        <begin position="1"/>
        <end position="17"/>
    </location>
</feature>